<feature type="region of interest" description="Disordered" evidence="1">
    <location>
        <begin position="1"/>
        <end position="52"/>
    </location>
</feature>
<keyword evidence="3" id="KW-1185">Reference proteome</keyword>
<proteinExistence type="predicted"/>
<comment type="caution">
    <text evidence="2">The sequence shown here is derived from an EMBL/GenBank/DDBJ whole genome shotgun (WGS) entry which is preliminary data.</text>
</comment>
<evidence type="ECO:0000313" key="2">
    <source>
        <dbReference type="EMBL" id="KAL2641910.1"/>
    </source>
</evidence>
<dbReference type="Proteomes" id="UP001605036">
    <property type="component" value="Unassembled WGS sequence"/>
</dbReference>
<protein>
    <submittedName>
        <fullName evidence="2">Uncharacterized protein</fullName>
    </submittedName>
</protein>
<evidence type="ECO:0000256" key="1">
    <source>
        <dbReference type="SAM" id="MobiDB-lite"/>
    </source>
</evidence>
<evidence type="ECO:0000313" key="3">
    <source>
        <dbReference type="Proteomes" id="UP001605036"/>
    </source>
</evidence>
<feature type="compositionally biased region" description="Basic and acidic residues" evidence="1">
    <location>
        <begin position="22"/>
        <end position="34"/>
    </location>
</feature>
<feature type="compositionally biased region" description="Basic and acidic residues" evidence="1">
    <location>
        <begin position="1"/>
        <end position="10"/>
    </location>
</feature>
<reference evidence="2 3" key="1">
    <citation type="submission" date="2024-09" db="EMBL/GenBank/DDBJ databases">
        <title>Chromosome-scale assembly of Riccia fluitans.</title>
        <authorList>
            <person name="Paukszto L."/>
            <person name="Sawicki J."/>
            <person name="Karawczyk K."/>
            <person name="Piernik-Szablinska J."/>
            <person name="Szczecinska M."/>
            <person name="Mazdziarz M."/>
        </authorList>
    </citation>
    <scope>NUCLEOTIDE SEQUENCE [LARGE SCALE GENOMIC DNA]</scope>
    <source>
        <strain evidence="2">Rf_01</strain>
        <tissue evidence="2">Aerial parts of the thallus</tissue>
    </source>
</reference>
<dbReference type="EMBL" id="JBHFFA010000002">
    <property type="protein sequence ID" value="KAL2641910.1"/>
    <property type="molecule type" value="Genomic_DNA"/>
</dbReference>
<gene>
    <name evidence="2" type="ORF">R1flu_009497</name>
</gene>
<name>A0ABD1Z289_9MARC</name>
<dbReference type="AlphaFoldDB" id="A0ABD1Z289"/>
<sequence length="111" mass="12500">MNNERMEEPKKRKACEQTITDSETKTEEEKETKGESPNAMWKGEASGSKPLDMRRAVDSNERGILLHNLGRETSKLFEALHVNVTNVLAEEVAYNLKRSFAPPPTVEAVDI</sequence>
<organism evidence="2 3">
    <name type="scientific">Riccia fluitans</name>
    <dbReference type="NCBI Taxonomy" id="41844"/>
    <lineage>
        <taxon>Eukaryota</taxon>
        <taxon>Viridiplantae</taxon>
        <taxon>Streptophyta</taxon>
        <taxon>Embryophyta</taxon>
        <taxon>Marchantiophyta</taxon>
        <taxon>Marchantiopsida</taxon>
        <taxon>Marchantiidae</taxon>
        <taxon>Marchantiales</taxon>
        <taxon>Ricciaceae</taxon>
        <taxon>Riccia</taxon>
    </lineage>
</organism>
<accession>A0ABD1Z289</accession>